<name>A0A6A5ZBV9_9PLEO</name>
<dbReference type="EMBL" id="ML977320">
    <property type="protein sequence ID" value="KAF2116534.1"/>
    <property type="molecule type" value="Genomic_DNA"/>
</dbReference>
<keyword evidence="2" id="KW-0472">Membrane</keyword>
<keyword evidence="4" id="KW-1185">Reference proteome</keyword>
<evidence type="ECO:0000313" key="3">
    <source>
        <dbReference type="EMBL" id="KAF2116534.1"/>
    </source>
</evidence>
<feature type="region of interest" description="Disordered" evidence="1">
    <location>
        <begin position="1"/>
        <end position="104"/>
    </location>
</feature>
<organism evidence="3 4">
    <name type="scientific">Lophiotrema nucula</name>
    <dbReference type="NCBI Taxonomy" id="690887"/>
    <lineage>
        <taxon>Eukaryota</taxon>
        <taxon>Fungi</taxon>
        <taxon>Dikarya</taxon>
        <taxon>Ascomycota</taxon>
        <taxon>Pezizomycotina</taxon>
        <taxon>Dothideomycetes</taxon>
        <taxon>Pleosporomycetidae</taxon>
        <taxon>Pleosporales</taxon>
        <taxon>Lophiotremataceae</taxon>
        <taxon>Lophiotrema</taxon>
    </lineage>
</organism>
<sequence>MDHGSHDTGAHDATAHTYTSLDATDSGIRHDELPSYGSLSQPQPYPYEIHHHHYHAGSSHQDHRPSPSIAPQSQHRDPQTPHGRPQAPHKPHHPRDPSESPPPYAIVDVPWVPTPEQRPLLYTEQRRIARRRYAEAVHDAEQPWTSVQCAGLFVWLMVVVIIGFVVYSVYFEGCHDPYDCRLHLLRRFCGYLS</sequence>
<feature type="transmembrane region" description="Helical" evidence="2">
    <location>
        <begin position="152"/>
        <end position="171"/>
    </location>
</feature>
<keyword evidence="2" id="KW-0812">Transmembrane</keyword>
<evidence type="ECO:0000313" key="4">
    <source>
        <dbReference type="Proteomes" id="UP000799770"/>
    </source>
</evidence>
<evidence type="ECO:0000256" key="2">
    <source>
        <dbReference type="SAM" id="Phobius"/>
    </source>
</evidence>
<keyword evidence="2" id="KW-1133">Transmembrane helix</keyword>
<accession>A0A6A5ZBV9</accession>
<feature type="compositionally biased region" description="Basic and acidic residues" evidence="1">
    <location>
        <begin position="1"/>
        <end position="14"/>
    </location>
</feature>
<dbReference type="AlphaFoldDB" id="A0A6A5ZBV9"/>
<protein>
    <submittedName>
        <fullName evidence="3">Uncharacterized protein</fullName>
    </submittedName>
</protein>
<dbReference type="Proteomes" id="UP000799770">
    <property type="component" value="Unassembled WGS sequence"/>
</dbReference>
<proteinExistence type="predicted"/>
<gene>
    <name evidence="3" type="ORF">BDV96DRAFT_572316</name>
</gene>
<evidence type="ECO:0000256" key="1">
    <source>
        <dbReference type="SAM" id="MobiDB-lite"/>
    </source>
</evidence>
<reference evidence="3" key="1">
    <citation type="journal article" date="2020" name="Stud. Mycol.">
        <title>101 Dothideomycetes genomes: a test case for predicting lifestyles and emergence of pathogens.</title>
        <authorList>
            <person name="Haridas S."/>
            <person name="Albert R."/>
            <person name="Binder M."/>
            <person name="Bloem J."/>
            <person name="Labutti K."/>
            <person name="Salamov A."/>
            <person name="Andreopoulos B."/>
            <person name="Baker S."/>
            <person name="Barry K."/>
            <person name="Bills G."/>
            <person name="Bluhm B."/>
            <person name="Cannon C."/>
            <person name="Castanera R."/>
            <person name="Culley D."/>
            <person name="Daum C."/>
            <person name="Ezra D."/>
            <person name="Gonzalez J."/>
            <person name="Henrissat B."/>
            <person name="Kuo A."/>
            <person name="Liang C."/>
            <person name="Lipzen A."/>
            <person name="Lutzoni F."/>
            <person name="Magnuson J."/>
            <person name="Mondo S."/>
            <person name="Nolan M."/>
            <person name="Ohm R."/>
            <person name="Pangilinan J."/>
            <person name="Park H.-J."/>
            <person name="Ramirez L."/>
            <person name="Alfaro M."/>
            <person name="Sun H."/>
            <person name="Tritt A."/>
            <person name="Yoshinaga Y."/>
            <person name="Zwiers L.-H."/>
            <person name="Turgeon B."/>
            <person name="Goodwin S."/>
            <person name="Spatafora J."/>
            <person name="Crous P."/>
            <person name="Grigoriev I."/>
        </authorList>
    </citation>
    <scope>NUCLEOTIDE SEQUENCE</scope>
    <source>
        <strain evidence="3">CBS 627.86</strain>
    </source>
</reference>